<evidence type="ECO:0000313" key="3">
    <source>
        <dbReference type="EMBL" id="EST45400.1"/>
    </source>
</evidence>
<dbReference type="InterPro" id="IPR006186">
    <property type="entry name" value="Ser/Thr-sp_prot-phosphatase"/>
</dbReference>
<reference evidence="4" key="2">
    <citation type="submission" date="2020-12" db="EMBL/GenBank/DDBJ databases">
        <title>New Spironucleus salmonicida genome in near-complete chromosomes.</title>
        <authorList>
            <person name="Xu F."/>
            <person name="Kurt Z."/>
            <person name="Jimenez-Gonzalez A."/>
            <person name="Astvaldsson A."/>
            <person name="Andersson J.O."/>
            <person name="Svard S.G."/>
        </authorList>
    </citation>
    <scope>NUCLEOTIDE SEQUENCE</scope>
    <source>
        <strain evidence="4">ATCC 50377</strain>
    </source>
</reference>
<dbReference type="PANTHER" id="PTHR45673">
    <property type="entry name" value="SERINE/THREONINE-PROTEIN PHOSPHATASE 2B CATALYTIC SUBUNIT 1-RELATED"/>
    <property type="match status" value="1"/>
</dbReference>
<dbReference type="SUPFAM" id="SSF56300">
    <property type="entry name" value="Metallo-dependent phosphatases"/>
    <property type="match status" value="1"/>
</dbReference>
<evidence type="ECO:0000313" key="4">
    <source>
        <dbReference type="EMBL" id="KAH0576200.1"/>
    </source>
</evidence>
<dbReference type="InterPro" id="IPR043360">
    <property type="entry name" value="PP2B"/>
</dbReference>
<dbReference type="Pfam" id="PF00149">
    <property type="entry name" value="Metallophos"/>
    <property type="match status" value="1"/>
</dbReference>
<dbReference type="GO" id="GO:0097720">
    <property type="term" value="P:calcineurin-mediated signaling"/>
    <property type="evidence" value="ECO:0007669"/>
    <property type="project" value="InterPro"/>
</dbReference>
<evidence type="ECO:0000256" key="1">
    <source>
        <dbReference type="RuleBase" id="RU004273"/>
    </source>
</evidence>
<dbReference type="InterPro" id="IPR029052">
    <property type="entry name" value="Metallo-depent_PP-like"/>
</dbReference>
<accession>V6LL87</accession>
<evidence type="ECO:0000259" key="2">
    <source>
        <dbReference type="PROSITE" id="PS00125"/>
    </source>
</evidence>
<keyword evidence="5" id="KW-1185">Reference proteome</keyword>
<dbReference type="EC" id="3.1.3.16" evidence="1"/>
<evidence type="ECO:0000313" key="5">
    <source>
        <dbReference type="Proteomes" id="UP000018208"/>
    </source>
</evidence>
<dbReference type="VEuPathDB" id="GiardiaDB:SS50377_21761"/>
<gene>
    <name evidence="3" type="ORF">SS50377_14675</name>
    <name evidence="4" type="ORF">SS50377_21761</name>
</gene>
<name>V6LL87_9EUKA</name>
<dbReference type="Gene3D" id="3.60.21.10">
    <property type="match status" value="1"/>
</dbReference>
<dbReference type="GO" id="GO:0033192">
    <property type="term" value="F:calmodulin-dependent protein phosphatase activity"/>
    <property type="evidence" value="ECO:0007669"/>
    <property type="project" value="InterPro"/>
</dbReference>
<dbReference type="EMBL" id="AUWU02000002">
    <property type="protein sequence ID" value="KAH0576200.1"/>
    <property type="molecule type" value="Genomic_DNA"/>
</dbReference>
<dbReference type="OrthoDB" id="445564at2759"/>
<dbReference type="EMBL" id="KI546098">
    <property type="protein sequence ID" value="EST45400.1"/>
    <property type="molecule type" value="Genomic_DNA"/>
</dbReference>
<dbReference type="AlphaFoldDB" id="V6LL87"/>
<dbReference type="PROSITE" id="PS00125">
    <property type="entry name" value="SER_THR_PHOSPHATASE"/>
    <property type="match status" value="1"/>
</dbReference>
<comment type="catalytic activity">
    <reaction evidence="1">
        <text>O-phospho-L-threonyl-[protein] + H2O = L-threonyl-[protein] + phosphate</text>
        <dbReference type="Rhea" id="RHEA:47004"/>
        <dbReference type="Rhea" id="RHEA-COMP:11060"/>
        <dbReference type="Rhea" id="RHEA-COMP:11605"/>
        <dbReference type="ChEBI" id="CHEBI:15377"/>
        <dbReference type="ChEBI" id="CHEBI:30013"/>
        <dbReference type="ChEBI" id="CHEBI:43474"/>
        <dbReference type="ChEBI" id="CHEBI:61977"/>
        <dbReference type="EC" id="3.1.3.16"/>
    </reaction>
</comment>
<feature type="domain" description="Serine/threonine specific protein phosphatases" evidence="2">
    <location>
        <begin position="117"/>
        <end position="122"/>
    </location>
</feature>
<dbReference type="PRINTS" id="PR00114">
    <property type="entry name" value="STPHPHTASE"/>
</dbReference>
<sequence length="407" mass="47460">MEQFDYITDWVNQYDIRKLILGKTVIPYQQLLDLVELSTVYLKSLPNVERFDHDDYRVIGDLHGMYQSLQYVIPGKLDQNIRYVFIGDYVDRGFFGVEILFVLLSLLLEHKNNIILLRGNHETRQISQAGGFYLELIIKYSTQNYENIDDVILLYDAFVDLFHSLQLSCESKSAVFVHAGPCKIHISKLQQIDRFREIDIINANEDPLSDLLWSDYNKNQIESFIFNENRGIGSKFNNFLLFSDKKQLFRGHSMVDGFLEENNVITVFSVPNYDYNNKGAYYQNNQAVYFTVVDKIDNMPLYKSYSYKNYESCVLGLISGYFDIELKAMYTSIAGIEVDQSKRRITLDLLMLEYERSGRTPLNCLSLLDTPEKCLLVNGQSFEKLGYKVPHFFNQKISLDRLKDIIK</sequence>
<organism evidence="3">
    <name type="scientific">Spironucleus salmonicida</name>
    <dbReference type="NCBI Taxonomy" id="348837"/>
    <lineage>
        <taxon>Eukaryota</taxon>
        <taxon>Metamonada</taxon>
        <taxon>Diplomonadida</taxon>
        <taxon>Hexamitidae</taxon>
        <taxon>Hexamitinae</taxon>
        <taxon>Spironucleus</taxon>
    </lineage>
</organism>
<dbReference type="InterPro" id="IPR004843">
    <property type="entry name" value="Calcineurin-like_PHP"/>
</dbReference>
<dbReference type="SMART" id="SM00156">
    <property type="entry name" value="PP2Ac"/>
    <property type="match status" value="1"/>
</dbReference>
<dbReference type="Proteomes" id="UP000018208">
    <property type="component" value="Unassembled WGS sequence"/>
</dbReference>
<reference evidence="3 4" key="1">
    <citation type="journal article" date="2014" name="PLoS Genet.">
        <title>The Genome of Spironucleus salmonicida Highlights a Fish Pathogen Adapted to Fluctuating Environments.</title>
        <authorList>
            <person name="Xu F."/>
            <person name="Jerlstrom-Hultqvist J."/>
            <person name="Einarsson E."/>
            <person name="Astvaldsson A."/>
            <person name="Svard S.G."/>
            <person name="Andersson J.O."/>
        </authorList>
    </citation>
    <scope>NUCLEOTIDE SEQUENCE</scope>
    <source>
        <strain evidence="4">ATCC 50377</strain>
    </source>
</reference>
<comment type="similarity">
    <text evidence="1">Belongs to the PPP phosphatase family.</text>
</comment>
<proteinExistence type="inferred from homology"/>
<protein>
    <recommendedName>
        <fullName evidence="1">Serine/threonine-protein phosphatase</fullName>
        <ecNumber evidence="1">3.1.3.16</ecNumber>
    </recommendedName>
</protein>
<keyword evidence="1" id="KW-0378">Hydrolase</keyword>